<protein>
    <submittedName>
        <fullName evidence="4">Methyltransferase</fullName>
    </submittedName>
</protein>
<evidence type="ECO:0000313" key="5">
    <source>
        <dbReference type="Proteomes" id="UP000660675"/>
    </source>
</evidence>
<evidence type="ECO:0000259" key="3">
    <source>
        <dbReference type="Pfam" id="PF13649"/>
    </source>
</evidence>
<dbReference type="GO" id="GO:0008168">
    <property type="term" value="F:methyltransferase activity"/>
    <property type="evidence" value="ECO:0007669"/>
    <property type="project" value="UniProtKB-KW"/>
</dbReference>
<dbReference type="EMBL" id="BMTF01000001">
    <property type="protein sequence ID" value="GGV74304.1"/>
    <property type="molecule type" value="Genomic_DNA"/>
</dbReference>
<dbReference type="Proteomes" id="UP000660675">
    <property type="component" value="Unassembled WGS sequence"/>
</dbReference>
<organism evidence="4 5">
    <name type="scientific">Streptomyces gelaticus</name>
    <dbReference type="NCBI Taxonomy" id="285446"/>
    <lineage>
        <taxon>Bacteria</taxon>
        <taxon>Bacillati</taxon>
        <taxon>Actinomycetota</taxon>
        <taxon>Actinomycetes</taxon>
        <taxon>Kitasatosporales</taxon>
        <taxon>Streptomycetaceae</taxon>
        <taxon>Streptomyces</taxon>
    </lineage>
</organism>
<dbReference type="SUPFAM" id="SSF53335">
    <property type="entry name" value="S-adenosyl-L-methionine-dependent methyltransferases"/>
    <property type="match status" value="1"/>
</dbReference>
<dbReference type="GO" id="GO:0032259">
    <property type="term" value="P:methylation"/>
    <property type="evidence" value="ECO:0007669"/>
    <property type="project" value="UniProtKB-KW"/>
</dbReference>
<keyword evidence="2" id="KW-0808">Transferase</keyword>
<evidence type="ECO:0000256" key="1">
    <source>
        <dbReference type="ARBA" id="ARBA00022603"/>
    </source>
</evidence>
<dbReference type="PANTHER" id="PTHR43861">
    <property type="entry name" value="TRANS-ACONITATE 2-METHYLTRANSFERASE-RELATED"/>
    <property type="match status" value="1"/>
</dbReference>
<gene>
    <name evidence="4" type="ORF">GCM10015535_02900</name>
</gene>
<evidence type="ECO:0000256" key="2">
    <source>
        <dbReference type="ARBA" id="ARBA00022679"/>
    </source>
</evidence>
<keyword evidence="1 4" id="KW-0489">Methyltransferase</keyword>
<accession>A0ABQ2VQU2</accession>
<dbReference type="InterPro" id="IPR041698">
    <property type="entry name" value="Methyltransf_25"/>
</dbReference>
<dbReference type="Gene3D" id="3.40.50.150">
    <property type="entry name" value="Vaccinia Virus protein VP39"/>
    <property type="match status" value="1"/>
</dbReference>
<keyword evidence="5" id="KW-1185">Reference proteome</keyword>
<feature type="domain" description="Methyltransferase" evidence="3">
    <location>
        <begin position="47"/>
        <end position="138"/>
    </location>
</feature>
<sequence>MDEDHGLSAATVFDALGADYERAFGGSAAHHASLHRLLGDLAPRSRILDVGSGTGRPTALTLTEAGHDVLGVDVSPVMVELAARQVPGADFEYADIHELPLDEGSFDAACAYFSLLHMSREDQSRLLRRIARLLVPGGHLVVATVPLDVEDFGVVFMGHKVRATSFGPEEFTELVAEAGFTVQWEQSALFTPEYEAAVAEPHLFLHCRRA</sequence>
<reference evidence="5" key="1">
    <citation type="journal article" date="2019" name="Int. J. Syst. Evol. Microbiol.">
        <title>The Global Catalogue of Microorganisms (GCM) 10K type strain sequencing project: providing services to taxonomists for standard genome sequencing and annotation.</title>
        <authorList>
            <consortium name="The Broad Institute Genomics Platform"/>
            <consortium name="The Broad Institute Genome Sequencing Center for Infectious Disease"/>
            <person name="Wu L."/>
            <person name="Ma J."/>
        </authorList>
    </citation>
    <scope>NUCLEOTIDE SEQUENCE [LARGE SCALE GENOMIC DNA]</scope>
    <source>
        <strain evidence="5">JCM 4376</strain>
    </source>
</reference>
<proteinExistence type="predicted"/>
<comment type="caution">
    <text evidence="4">The sequence shown here is derived from an EMBL/GenBank/DDBJ whole genome shotgun (WGS) entry which is preliminary data.</text>
</comment>
<dbReference type="CDD" id="cd02440">
    <property type="entry name" value="AdoMet_MTases"/>
    <property type="match status" value="1"/>
</dbReference>
<dbReference type="RefSeq" id="WP_189540086.1">
    <property type="nucleotide sequence ID" value="NZ_BMTF01000001.1"/>
</dbReference>
<dbReference type="PANTHER" id="PTHR43861:SF1">
    <property type="entry name" value="TRANS-ACONITATE 2-METHYLTRANSFERASE"/>
    <property type="match status" value="1"/>
</dbReference>
<dbReference type="Pfam" id="PF13649">
    <property type="entry name" value="Methyltransf_25"/>
    <property type="match status" value="1"/>
</dbReference>
<dbReference type="InterPro" id="IPR029063">
    <property type="entry name" value="SAM-dependent_MTases_sf"/>
</dbReference>
<name>A0ABQ2VQU2_9ACTN</name>
<evidence type="ECO:0000313" key="4">
    <source>
        <dbReference type="EMBL" id="GGV74304.1"/>
    </source>
</evidence>